<proteinExistence type="predicted"/>
<dbReference type="AlphaFoldDB" id="X6NJ38"/>
<protein>
    <submittedName>
        <fullName evidence="1">Uncharacterized protein</fullName>
    </submittedName>
</protein>
<evidence type="ECO:0000313" key="1">
    <source>
        <dbReference type="EMBL" id="ETO26006.1"/>
    </source>
</evidence>
<name>X6NJ38_RETFI</name>
<keyword evidence="2" id="KW-1185">Reference proteome</keyword>
<dbReference type="EMBL" id="ASPP01008144">
    <property type="protein sequence ID" value="ETO26006.1"/>
    <property type="molecule type" value="Genomic_DNA"/>
</dbReference>
<accession>X6NJ38</accession>
<comment type="caution">
    <text evidence="1">The sequence shown here is derived from an EMBL/GenBank/DDBJ whole genome shotgun (WGS) entry which is preliminary data.</text>
</comment>
<gene>
    <name evidence="1" type="ORF">RFI_11128</name>
</gene>
<reference evidence="1 2" key="1">
    <citation type="journal article" date="2013" name="Curr. Biol.">
        <title>The Genome of the Foraminiferan Reticulomyxa filosa.</title>
        <authorList>
            <person name="Glockner G."/>
            <person name="Hulsmann N."/>
            <person name="Schleicher M."/>
            <person name="Noegel A.A."/>
            <person name="Eichinger L."/>
            <person name="Gallinger C."/>
            <person name="Pawlowski J."/>
            <person name="Sierra R."/>
            <person name="Euteneuer U."/>
            <person name="Pillet L."/>
            <person name="Moustafa A."/>
            <person name="Platzer M."/>
            <person name="Groth M."/>
            <person name="Szafranski K."/>
            <person name="Schliwa M."/>
        </authorList>
    </citation>
    <scope>NUCLEOTIDE SEQUENCE [LARGE SCALE GENOMIC DNA]</scope>
</reference>
<dbReference type="Proteomes" id="UP000023152">
    <property type="component" value="Unassembled WGS sequence"/>
</dbReference>
<evidence type="ECO:0000313" key="2">
    <source>
        <dbReference type="Proteomes" id="UP000023152"/>
    </source>
</evidence>
<organism evidence="1 2">
    <name type="scientific">Reticulomyxa filosa</name>
    <dbReference type="NCBI Taxonomy" id="46433"/>
    <lineage>
        <taxon>Eukaryota</taxon>
        <taxon>Sar</taxon>
        <taxon>Rhizaria</taxon>
        <taxon>Retaria</taxon>
        <taxon>Foraminifera</taxon>
        <taxon>Monothalamids</taxon>
        <taxon>Reticulomyxidae</taxon>
        <taxon>Reticulomyxa</taxon>
    </lineage>
</organism>
<sequence>MHYLAENPIIFIFYAAIDACFNFARCSANLEQASTYNYNNKQTFLIFISSENITFFQLYTIQFFMFFSKFDFVLFVIQSDNLTLKHVSDFFITTRQYFLSTIFFEPYNIFQICKIGVLKTYFLVAYRKVASLSNKLTVTLLVKCFKCLLVFLKKQNIKNKNKNKYHKIQKRKKKKILQTTEGKIAQQRNVLFSNSNIYTIIIFKNYIYVMSSF</sequence>